<evidence type="ECO:0000256" key="1">
    <source>
        <dbReference type="ARBA" id="ARBA00004245"/>
    </source>
</evidence>
<feature type="domain" description="ADF-H" evidence="9">
    <location>
        <begin position="167"/>
        <end position="307"/>
    </location>
</feature>
<comment type="subcellular location">
    <subcellularLocation>
        <location evidence="1">Cytoplasm</location>
        <location evidence="1">Cytoskeleton</location>
    </subcellularLocation>
</comment>
<comment type="caution">
    <text evidence="10">The sequence shown here is derived from an EMBL/GenBank/DDBJ whole genome shotgun (WGS) entry which is preliminary data.</text>
</comment>
<dbReference type="EMBL" id="SGPM01000056">
    <property type="protein sequence ID" value="THH31158.1"/>
    <property type="molecule type" value="Genomic_DNA"/>
</dbReference>
<keyword evidence="11" id="KW-1185">Reference proteome</keyword>
<reference evidence="10 11" key="1">
    <citation type="submission" date="2019-02" db="EMBL/GenBank/DDBJ databases">
        <title>Genome sequencing of the rare red list fungi Antrodiella citrinella (Flaviporus citrinellus).</title>
        <authorList>
            <person name="Buettner E."/>
            <person name="Kellner H."/>
        </authorList>
    </citation>
    <scope>NUCLEOTIDE SEQUENCE [LARGE SCALE GENOMIC DNA]</scope>
    <source>
        <strain evidence="10 11">DSM 108506</strain>
    </source>
</reference>
<accession>A0A4S4N0A4</accession>
<evidence type="ECO:0000256" key="7">
    <source>
        <dbReference type="ARBA" id="ARBA00038532"/>
    </source>
</evidence>
<dbReference type="GO" id="GO:0051015">
    <property type="term" value="F:actin filament binding"/>
    <property type="evidence" value="ECO:0007669"/>
    <property type="project" value="TreeGrafter"/>
</dbReference>
<dbReference type="CDD" id="cd11285">
    <property type="entry name" value="ADF_Twf-N_like"/>
    <property type="match status" value="1"/>
</dbReference>
<evidence type="ECO:0000256" key="2">
    <source>
        <dbReference type="ARBA" id="ARBA00009557"/>
    </source>
</evidence>
<feature type="domain" description="ADF-H" evidence="9">
    <location>
        <begin position="1"/>
        <end position="123"/>
    </location>
</feature>
<dbReference type="GO" id="GO:0005737">
    <property type="term" value="C:cytoplasm"/>
    <property type="evidence" value="ECO:0007669"/>
    <property type="project" value="TreeGrafter"/>
</dbReference>
<dbReference type="GO" id="GO:0005884">
    <property type="term" value="C:actin filament"/>
    <property type="evidence" value="ECO:0007669"/>
    <property type="project" value="TreeGrafter"/>
</dbReference>
<keyword evidence="6" id="KW-0206">Cytoskeleton</keyword>
<evidence type="ECO:0000256" key="5">
    <source>
        <dbReference type="ARBA" id="ARBA00023203"/>
    </source>
</evidence>
<name>A0A4S4N0A4_9APHY</name>
<evidence type="ECO:0000256" key="3">
    <source>
        <dbReference type="ARBA" id="ARBA00022490"/>
    </source>
</evidence>
<dbReference type="PANTHER" id="PTHR13759">
    <property type="entry name" value="TWINFILIN"/>
    <property type="match status" value="1"/>
</dbReference>
<dbReference type="PROSITE" id="PS51263">
    <property type="entry name" value="ADF_H"/>
    <property type="match status" value="2"/>
</dbReference>
<keyword evidence="5" id="KW-0009">Actin-binding</keyword>
<dbReference type="InterPro" id="IPR002108">
    <property type="entry name" value="ADF-H"/>
</dbReference>
<keyword evidence="4" id="KW-0677">Repeat</keyword>
<dbReference type="InterPro" id="IPR028458">
    <property type="entry name" value="Twinfilin"/>
</dbReference>
<dbReference type="SUPFAM" id="SSF55753">
    <property type="entry name" value="Actin depolymerizing proteins"/>
    <property type="match status" value="2"/>
</dbReference>
<dbReference type="SMART" id="SM00102">
    <property type="entry name" value="ADF"/>
    <property type="match status" value="2"/>
</dbReference>
<evidence type="ECO:0000313" key="11">
    <source>
        <dbReference type="Proteomes" id="UP000308730"/>
    </source>
</evidence>
<comment type="subunit">
    <text evidence="7">Interacts with G-actin; ADP-actin form.</text>
</comment>
<comment type="similarity">
    <text evidence="2">Belongs to the actin-binding proteins ADF family. Twinfilin subfamily.</text>
</comment>
<keyword evidence="3" id="KW-0963">Cytoplasm</keyword>
<evidence type="ECO:0000256" key="4">
    <source>
        <dbReference type="ARBA" id="ARBA00022737"/>
    </source>
</evidence>
<protein>
    <recommendedName>
        <fullName evidence="9">ADF-H domain-containing protein</fullName>
    </recommendedName>
</protein>
<feature type="compositionally biased region" description="Polar residues" evidence="8">
    <location>
        <begin position="310"/>
        <end position="319"/>
    </location>
</feature>
<dbReference type="Proteomes" id="UP000308730">
    <property type="component" value="Unassembled WGS sequence"/>
</dbReference>
<evidence type="ECO:0000256" key="8">
    <source>
        <dbReference type="SAM" id="MobiDB-lite"/>
    </source>
</evidence>
<evidence type="ECO:0000259" key="9">
    <source>
        <dbReference type="PROSITE" id="PS51263"/>
    </source>
</evidence>
<dbReference type="GO" id="GO:0003785">
    <property type="term" value="F:actin monomer binding"/>
    <property type="evidence" value="ECO:0007669"/>
    <property type="project" value="TreeGrafter"/>
</dbReference>
<feature type="region of interest" description="Disordered" evidence="8">
    <location>
        <begin position="310"/>
        <end position="339"/>
    </location>
</feature>
<dbReference type="AlphaFoldDB" id="A0A4S4N0A4"/>
<organism evidence="10 11">
    <name type="scientific">Antrodiella citrinella</name>
    <dbReference type="NCBI Taxonomy" id="2447956"/>
    <lineage>
        <taxon>Eukaryota</taxon>
        <taxon>Fungi</taxon>
        <taxon>Dikarya</taxon>
        <taxon>Basidiomycota</taxon>
        <taxon>Agaricomycotina</taxon>
        <taxon>Agaricomycetes</taxon>
        <taxon>Polyporales</taxon>
        <taxon>Steccherinaceae</taxon>
        <taxon>Antrodiella</taxon>
    </lineage>
</organism>
<evidence type="ECO:0000313" key="10">
    <source>
        <dbReference type="EMBL" id="THH31158.1"/>
    </source>
</evidence>
<proteinExistence type="inferred from homology"/>
<sequence>MSATSGINTSEELTNAFGNAVDSGTVRFLKISIRNGSLLEDFDKLGEVLEDNEPAYILAKHDEASTWLAIFYVPDSAKVRDKMLYASTRNNLTKALGSTHFTDNLFATSKADVTADAYKKHIAHLNAPKPMSDWEKEMATIKAAEREAGGANYEGSRARRNPLGSSAMGFQWNEDAEIALKELAEGQDSHLVVLAIDPQENISLHSAIPGCSPAVLGSSLPASAPAFAFLAWPHNITSPPRREIVFIYSCPMSSPVKSRMLYSSGFLATYRAGKVVLGDAAQFLAERKIETSDPSELNEEFIKFELGLNTPVTSGTSTPLAKDDDKKAFARPKGPGRKR</sequence>
<gene>
    <name evidence="10" type="ORF">EUX98_g3036</name>
</gene>
<dbReference type="PANTHER" id="PTHR13759:SF1">
    <property type="entry name" value="TWINFILIN"/>
    <property type="match status" value="1"/>
</dbReference>
<evidence type="ECO:0000256" key="6">
    <source>
        <dbReference type="ARBA" id="ARBA00023212"/>
    </source>
</evidence>
<dbReference type="GO" id="GO:0030042">
    <property type="term" value="P:actin filament depolymerization"/>
    <property type="evidence" value="ECO:0007669"/>
    <property type="project" value="TreeGrafter"/>
</dbReference>
<dbReference type="OrthoDB" id="10006997at2759"/>
<dbReference type="GO" id="GO:0051016">
    <property type="term" value="P:barbed-end actin filament capping"/>
    <property type="evidence" value="ECO:0007669"/>
    <property type="project" value="TreeGrafter"/>
</dbReference>
<dbReference type="InterPro" id="IPR029006">
    <property type="entry name" value="ADF-H/Gelsolin-like_dom_sf"/>
</dbReference>
<dbReference type="Pfam" id="PF00241">
    <property type="entry name" value="Cofilin_ADF"/>
    <property type="match status" value="2"/>
</dbReference>
<dbReference type="FunFam" id="3.40.20.10:FF:000042">
    <property type="entry name" value="Actin depolymerizing protein"/>
    <property type="match status" value="1"/>
</dbReference>
<dbReference type="Gene3D" id="3.40.20.10">
    <property type="entry name" value="Severin"/>
    <property type="match status" value="2"/>
</dbReference>